<protein>
    <recommendedName>
        <fullName evidence="3">Pyocin activator protein PrtN</fullName>
    </recommendedName>
</protein>
<keyword evidence="2" id="KW-1185">Reference proteome</keyword>
<sequence length="87" mass="9372">MATVLDRELSSRHGPMMTGEPLRVALGYPSPAAFRQAVARKTTPVPVFDIEKRRGKFALTLDVAVWIAAQRARAVAQSSQPAKGATP</sequence>
<evidence type="ECO:0000313" key="1">
    <source>
        <dbReference type="EMBL" id="MEX8193507.1"/>
    </source>
</evidence>
<accession>A0ABV3ZVB1</accession>
<evidence type="ECO:0000313" key="2">
    <source>
        <dbReference type="Proteomes" id="UP001561046"/>
    </source>
</evidence>
<comment type="caution">
    <text evidence="1">The sequence shown here is derived from an EMBL/GenBank/DDBJ whole genome shotgun (WGS) entry which is preliminary data.</text>
</comment>
<dbReference type="EMBL" id="JBFYGN010000011">
    <property type="protein sequence ID" value="MEX8193507.1"/>
    <property type="molecule type" value="Genomic_DNA"/>
</dbReference>
<evidence type="ECO:0008006" key="3">
    <source>
        <dbReference type="Google" id="ProtNLM"/>
    </source>
</evidence>
<dbReference type="Proteomes" id="UP001561046">
    <property type="component" value="Unassembled WGS sequence"/>
</dbReference>
<proteinExistence type="predicted"/>
<organism evidence="1 2">
    <name type="scientific">Comamonas guangdongensis</name>
    <dbReference type="NCBI Taxonomy" id="510515"/>
    <lineage>
        <taxon>Bacteria</taxon>
        <taxon>Pseudomonadati</taxon>
        <taxon>Pseudomonadota</taxon>
        <taxon>Betaproteobacteria</taxon>
        <taxon>Burkholderiales</taxon>
        <taxon>Comamonadaceae</taxon>
        <taxon>Comamonas</taxon>
    </lineage>
</organism>
<gene>
    <name evidence="1" type="ORF">AB6724_11730</name>
</gene>
<dbReference type="RefSeq" id="WP_369338702.1">
    <property type="nucleotide sequence ID" value="NZ_JBFYGN010000011.1"/>
</dbReference>
<reference evidence="1 2" key="1">
    <citation type="journal article" date="2013" name="Int. J. Syst. Evol. Microbiol.">
        <title>Comamonas guangdongensis sp. nov., isolated from subterranean forest sediment, and emended description of the genus Comamonas.</title>
        <authorList>
            <person name="Zhang J."/>
            <person name="Wang Y."/>
            <person name="Zhou S."/>
            <person name="Wu C."/>
            <person name="He J."/>
            <person name="Li F."/>
        </authorList>
    </citation>
    <scope>NUCLEOTIDE SEQUENCE [LARGE SCALE GENOMIC DNA]</scope>
    <source>
        <strain evidence="1 2">CCTCC AB2011133</strain>
    </source>
</reference>
<name>A0ABV3ZVB1_9BURK</name>